<protein>
    <submittedName>
        <fullName evidence="2">Uncharacterized protein</fullName>
    </submittedName>
</protein>
<organism evidence="2 3">
    <name type="scientific">Sphingomonas glacialis</name>
    <dbReference type="NCBI Taxonomy" id="658225"/>
    <lineage>
        <taxon>Bacteria</taxon>
        <taxon>Pseudomonadati</taxon>
        <taxon>Pseudomonadota</taxon>
        <taxon>Alphaproteobacteria</taxon>
        <taxon>Sphingomonadales</taxon>
        <taxon>Sphingomonadaceae</taxon>
        <taxon>Sphingomonas</taxon>
    </lineage>
</organism>
<gene>
    <name evidence="2" type="ORF">EAH76_12335</name>
</gene>
<evidence type="ECO:0000313" key="2">
    <source>
        <dbReference type="EMBL" id="TPG52666.1"/>
    </source>
</evidence>
<comment type="caution">
    <text evidence="2">The sequence shown here is derived from an EMBL/GenBank/DDBJ whole genome shotgun (WGS) entry which is preliminary data.</text>
</comment>
<proteinExistence type="predicted"/>
<evidence type="ECO:0000313" key="3">
    <source>
        <dbReference type="Proteomes" id="UP000319931"/>
    </source>
</evidence>
<dbReference type="Proteomes" id="UP000319931">
    <property type="component" value="Unassembled WGS sequence"/>
</dbReference>
<keyword evidence="1" id="KW-0472">Membrane</keyword>
<dbReference type="EMBL" id="RCZC01000003">
    <property type="protein sequence ID" value="TPG52666.1"/>
    <property type="molecule type" value="Genomic_DNA"/>
</dbReference>
<feature type="transmembrane region" description="Helical" evidence="1">
    <location>
        <begin position="97"/>
        <end position="115"/>
    </location>
</feature>
<accession>A0A502FU81</accession>
<evidence type="ECO:0000256" key="1">
    <source>
        <dbReference type="SAM" id="Phobius"/>
    </source>
</evidence>
<dbReference type="AlphaFoldDB" id="A0A502FU81"/>
<feature type="transmembrane region" description="Helical" evidence="1">
    <location>
        <begin position="121"/>
        <end position="138"/>
    </location>
</feature>
<keyword evidence="3" id="KW-1185">Reference proteome</keyword>
<sequence>MARAARQMSKPPPPRYKIVERDGRLLTIDTWADQPSIVPGRHRADPIAAGDGIGAPLVAALFRVRDAQGRRLLTTSPNWDRKGPRVIALSPKGERRIAALGLLSIGLMLVVVLAALIDPDWLLPVVVVAVVLAGAMSSSRTSWVTRWLDSLGAETPP</sequence>
<keyword evidence="1" id="KW-1133">Transmembrane helix</keyword>
<keyword evidence="1" id="KW-0812">Transmembrane</keyword>
<reference evidence="2 3" key="1">
    <citation type="journal article" date="2019" name="Environ. Microbiol.">
        <title>Species interactions and distinct microbial communities in high Arctic permafrost affected cryosols are associated with the CH4 and CO2 gas fluxes.</title>
        <authorList>
            <person name="Altshuler I."/>
            <person name="Hamel J."/>
            <person name="Turney S."/>
            <person name="Magnuson E."/>
            <person name="Levesque R."/>
            <person name="Greer C."/>
            <person name="Whyte L.G."/>
        </authorList>
    </citation>
    <scope>NUCLEOTIDE SEQUENCE [LARGE SCALE GENOMIC DNA]</scope>
    <source>
        <strain evidence="2 3">E6.1</strain>
    </source>
</reference>
<name>A0A502FU81_9SPHN</name>